<dbReference type="InterPro" id="IPR039425">
    <property type="entry name" value="RNA_pol_sigma-70-like"/>
</dbReference>
<evidence type="ECO:0000313" key="8">
    <source>
        <dbReference type="EMBL" id="RLY01394.1"/>
    </source>
</evidence>
<reference evidence="8 9" key="1">
    <citation type="submission" date="2018-10" db="EMBL/GenBank/DDBJ databases">
        <title>Streptococcus hillyeri sp. nov., isolated from equine tracheal sample.</title>
        <authorList>
            <person name="Macfadyen A.C."/>
            <person name="Waller A."/>
            <person name="Paterson G.K."/>
        </authorList>
    </citation>
    <scope>NUCLEOTIDE SEQUENCE [LARGE SCALE GENOMIC DNA]</scope>
    <source>
        <strain evidence="8 9">28462</strain>
    </source>
</reference>
<organism evidence="8 9">
    <name type="scientific">Streptococcus hillyeri</name>
    <dbReference type="NCBI Taxonomy" id="2282420"/>
    <lineage>
        <taxon>Bacteria</taxon>
        <taxon>Bacillati</taxon>
        <taxon>Bacillota</taxon>
        <taxon>Bacilli</taxon>
        <taxon>Lactobacillales</taxon>
        <taxon>Streptococcaceae</taxon>
        <taxon>Streptococcus</taxon>
    </lineage>
</organism>
<dbReference type="CDD" id="cd06171">
    <property type="entry name" value="Sigma70_r4"/>
    <property type="match status" value="1"/>
</dbReference>
<dbReference type="EMBL" id="RCVM01000029">
    <property type="protein sequence ID" value="RLY01394.1"/>
    <property type="molecule type" value="Genomic_DNA"/>
</dbReference>
<dbReference type="GO" id="GO:0016987">
    <property type="term" value="F:sigma factor activity"/>
    <property type="evidence" value="ECO:0007669"/>
    <property type="project" value="UniProtKB-KW"/>
</dbReference>
<dbReference type="Gene3D" id="1.10.10.10">
    <property type="entry name" value="Winged helix-like DNA-binding domain superfamily/Winged helix DNA-binding domain"/>
    <property type="match status" value="1"/>
</dbReference>
<gene>
    <name evidence="8" type="ORF">EAF07_09695</name>
</gene>
<evidence type="ECO:0000259" key="6">
    <source>
        <dbReference type="Pfam" id="PF04542"/>
    </source>
</evidence>
<keyword evidence="5" id="KW-0804">Transcription</keyword>
<dbReference type="InterPro" id="IPR036388">
    <property type="entry name" value="WH-like_DNA-bd_sf"/>
</dbReference>
<comment type="similarity">
    <text evidence="1">Belongs to the sigma-70 factor family. ECF subfamily.</text>
</comment>
<dbReference type="InterPro" id="IPR013324">
    <property type="entry name" value="RNA_pol_sigma_r3/r4-like"/>
</dbReference>
<comment type="caution">
    <text evidence="8">The sequence shown here is derived from an EMBL/GenBank/DDBJ whole genome shotgun (WGS) entry which is preliminary data.</text>
</comment>
<dbReference type="InterPro" id="IPR013325">
    <property type="entry name" value="RNA_pol_sigma_r2"/>
</dbReference>
<dbReference type="Pfam" id="PF08281">
    <property type="entry name" value="Sigma70_r4_2"/>
    <property type="match status" value="1"/>
</dbReference>
<accession>A0A3L9DKU3</accession>
<proteinExistence type="inferred from homology"/>
<dbReference type="SUPFAM" id="SSF88946">
    <property type="entry name" value="Sigma2 domain of RNA polymerase sigma factors"/>
    <property type="match status" value="1"/>
</dbReference>
<keyword evidence="3" id="KW-0731">Sigma factor</keyword>
<sequence length="176" mass="20930">MKREKLGGELMKLSGYEAYLVDVAEEICFYLIKSGAKAEDAKDIAQDILVKILASDIVLPADKMRAWLYRTAIRTYIDKYRRDKRYHEILQKAFFTEETWIKFDDKTYEPLSQCLLSLDQKYRLPLDLFYFQDLTVREIAELLHYSVSKVKINLMRGRKALRQKLEKEGYTYEDFI</sequence>
<evidence type="ECO:0000259" key="7">
    <source>
        <dbReference type="Pfam" id="PF08281"/>
    </source>
</evidence>
<dbReference type="PANTHER" id="PTHR43133">
    <property type="entry name" value="RNA POLYMERASE ECF-TYPE SIGMA FACTO"/>
    <property type="match status" value="1"/>
</dbReference>
<evidence type="ECO:0000256" key="5">
    <source>
        <dbReference type="ARBA" id="ARBA00023163"/>
    </source>
</evidence>
<feature type="domain" description="RNA polymerase sigma factor 70 region 4 type 2" evidence="7">
    <location>
        <begin position="110"/>
        <end position="161"/>
    </location>
</feature>
<keyword evidence="2" id="KW-0805">Transcription regulation</keyword>
<keyword evidence="4" id="KW-0238">DNA-binding</keyword>
<dbReference type="InterPro" id="IPR013249">
    <property type="entry name" value="RNA_pol_sigma70_r4_t2"/>
</dbReference>
<evidence type="ECO:0000313" key="9">
    <source>
        <dbReference type="Proteomes" id="UP000279194"/>
    </source>
</evidence>
<dbReference type="OrthoDB" id="9784984at2"/>
<dbReference type="InterPro" id="IPR014284">
    <property type="entry name" value="RNA_pol_sigma-70_dom"/>
</dbReference>
<evidence type="ECO:0000256" key="4">
    <source>
        <dbReference type="ARBA" id="ARBA00023125"/>
    </source>
</evidence>
<evidence type="ECO:0000256" key="2">
    <source>
        <dbReference type="ARBA" id="ARBA00023015"/>
    </source>
</evidence>
<evidence type="ECO:0000256" key="3">
    <source>
        <dbReference type="ARBA" id="ARBA00023082"/>
    </source>
</evidence>
<dbReference type="NCBIfam" id="TIGR02937">
    <property type="entry name" value="sigma70-ECF"/>
    <property type="match status" value="1"/>
</dbReference>
<dbReference type="GO" id="GO:0006352">
    <property type="term" value="P:DNA-templated transcription initiation"/>
    <property type="evidence" value="ECO:0007669"/>
    <property type="project" value="InterPro"/>
</dbReference>
<dbReference type="SUPFAM" id="SSF88659">
    <property type="entry name" value="Sigma3 and sigma4 domains of RNA polymerase sigma factors"/>
    <property type="match status" value="1"/>
</dbReference>
<dbReference type="Gene3D" id="1.10.1740.10">
    <property type="match status" value="1"/>
</dbReference>
<keyword evidence="9" id="KW-1185">Reference proteome</keyword>
<dbReference type="Proteomes" id="UP000279194">
    <property type="component" value="Unassembled WGS sequence"/>
</dbReference>
<dbReference type="GO" id="GO:0003677">
    <property type="term" value="F:DNA binding"/>
    <property type="evidence" value="ECO:0007669"/>
    <property type="project" value="UniProtKB-KW"/>
</dbReference>
<feature type="domain" description="RNA polymerase sigma-70 region 2" evidence="6">
    <location>
        <begin position="35"/>
        <end position="85"/>
    </location>
</feature>
<protein>
    <submittedName>
        <fullName evidence="8">RNA polymerase sigma factor</fullName>
    </submittedName>
</protein>
<dbReference type="Pfam" id="PF04542">
    <property type="entry name" value="Sigma70_r2"/>
    <property type="match status" value="1"/>
</dbReference>
<evidence type="ECO:0000256" key="1">
    <source>
        <dbReference type="ARBA" id="ARBA00010641"/>
    </source>
</evidence>
<dbReference type="PANTHER" id="PTHR43133:SF8">
    <property type="entry name" value="RNA POLYMERASE SIGMA FACTOR HI_1459-RELATED"/>
    <property type="match status" value="1"/>
</dbReference>
<dbReference type="AlphaFoldDB" id="A0A3L9DKU3"/>
<dbReference type="InterPro" id="IPR007627">
    <property type="entry name" value="RNA_pol_sigma70_r2"/>
</dbReference>
<name>A0A3L9DKU3_9STRE</name>